<proteinExistence type="predicted"/>
<name>M6VZ18_9LEPT</name>
<evidence type="ECO:0000313" key="1">
    <source>
        <dbReference type="EMBL" id="EMO54793.1"/>
    </source>
</evidence>
<reference evidence="1 2" key="1">
    <citation type="submission" date="2013-01" db="EMBL/GenBank/DDBJ databases">
        <authorList>
            <person name="Harkins D.M."/>
            <person name="Durkin A.S."/>
            <person name="Brinkac L.M."/>
            <person name="Haft D.H."/>
            <person name="Selengut J.D."/>
            <person name="Sanka R."/>
            <person name="DePew J."/>
            <person name="Purushe J."/>
            <person name="Matthias M.A."/>
            <person name="Vinetz J.M."/>
            <person name="Sutton G.G."/>
            <person name="Nierman W.C."/>
            <person name="Fouts D.E."/>
        </authorList>
    </citation>
    <scope>NUCLEOTIDE SEQUENCE [LARGE SCALE GENOMIC DNA]</scope>
    <source>
        <strain evidence="1 2">HAI1536</strain>
    </source>
</reference>
<protein>
    <submittedName>
        <fullName evidence="1">Uncharacterized protein</fullName>
    </submittedName>
</protein>
<dbReference type="OrthoDB" id="311748at2"/>
<dbReference type="EMBL" id="AKWD02000020">
    <property type="protein sequence ID" value="EMO54793.1"/>
    <property type="molecule type" value="Genomic_DNA"/>
</dbReference>
<dbReference type="AlphaFoldDB" id="M6VZ18"/>
<dbReference type="RefSeq" id="WP_002177311.1">
    <property type="nucleotide sequence ID" value="NZ_AKWD02000020.1"/>
</dbReference>
<gene>
    <name evidence="1" type="ORF">LEP1GSC172_4330</name>
</gene>
<dbReference type="Proteomes" id="UP000012112">
    <property type="component" value="Unassembled WGS sequence"/>
</dbReference>
<sequence length="150" mass="16403">MRDSTKGAILGYLTTGSIGGAYDGYMWGNAKDQEKIDSKRSKVKWAIDIVDIVGDIATLFYTKHPIWVTYTLIKMGRSLTDLVDYSNTMRHRPNVSACSYMFLNNHFPNALGAFGNDNILLNYQISYNCMIGSSTGTGGGAFGISMTGGM</sequence>
<organism evidence="1 2">
    <name type="scientific">Leptospira noguchii</name>
    <dbReference type="NCBI Taxonomy" id="28182"/>
    <lineage>
        <taxon>Bacteria</taxon>
        <taxon>Pseudomonadati</taxon>
        <taxon>Spirochaetota</taxon>
        <taxon>Spirochaetia</taxon>
        <taxon>Leptospirales</taxon>
        <taxon>Leptospiraceae</taxon>
        <taxon>Leptospira</taxon>
    </lineage>
</organism>
<comment type="caution">
    <text evidence="1">The sequence shown here is derived from an EMBL/GenBank/DDBJ whole genome shotgun (WGS) entry which is preliminary data.</text>
</comment>
<evidence type="ECO:0000313" key="2">
    <source>
        <dbReference type="Proteomes" id="UP000012112"/>
    </source>
</evidence>
<accession>M6VZ18</accession>